<keyword evidence="1" id="KW-0732">Signal</keyword>
<reference evidence="2 3" key="1">
    <citation type="submission" date="2016-11" db="EMBL/GenBank/DDBJ databases">
        <authorList>
            <person name="Jaros S."/>
            <person name="Januszkiewicz K."/>
            <person name="Wedrychowicz H."/>
        </authorList>
    </citation>
    <scope>NUCLEOTIDE SEQUENCE [LARGE SCALE GENOMIC DNA]</scope>
    <source>
        <strain evidence="2 3">DSM 16917</strain>
    </source>
</reference>
<feature type="chain" id="PRO_5009912567" evidence="1">
    <location>
        <begin position="20"/>
        <end position="323"/>
    </location>
</feature>
<dbReference type="OrthoDB" id="9799365at2"/>
<feature type="signal peptide" evidence="1">
    <location>
        <begin position="1"/>
        <end position="19"/>
    </location>
</feature>
<dbReference type="PANTHER" id="PTHR43344">
    <property type="entry name" value="PHOSPHOSERINE PHOSPHATASE"/>
    <property type="match status" value="1"/>
</dbReference>
<evidence type="ECO:0000313" key="3">
    <source>
        <dbReference type="Proteomes" id="UP000184268"/>
    </source>
</evidence>
<organism evidence="2 3">
    <name type="scientific">Ferrimonas marina</name>
    <dbReference type="NCBI Taxonomy" id="299255"/>
    <lineage>
        <taxon>Bacteria</taxon>
        <taxon>Pseudomonadati</taxon>
        <taxon>Pseudomonadota</taxon>
        <taxon>Gammaproteobacteria</taxon>
        <taxon>Alteromonadales</taxon>
        <taxon>Ferrimonadaceae</taxon>
        <taxon>Ferrimonas</taxon>
    </lineage>
</organism>
<dbReference type="RefSeq" id="WP_067654558.1">
    <property type="nucleotide sequence ID" value="NZ_FQXG01000001.1"/>
</dbReference>
<evidence type="ECO:0000256" key="1">
    <source>
        <dbReference type="SAM" id="SignalP"/>
    </source>
</evidence>
<dbReference type="Proteomes" id="UP000184268">
    <property type="component" value="Unassembled WGS sequence"/>
</dbReference>
<evidence type="ECO:0000313" key="2">
    <source>
        <dbReference type="EMBL" id="SHG86873.1"/>
    </source>
</evidence>
<dbReference type="InterPro" id="IPR050582">
    <property type="entry name" value="HAD-like_SerB"/>
</dbReference>
<dbReference type="InterPro" id="IPR023214">
    <property type="entry name" value="HAD_sf"/>
</dbReference>
<protein>
    <submittedName>
        <fullName evidence="2">Phosphoserine phosphatase</fullName>
    </submittedName>
</protein>
<name>A0A1M5ND21_9GAMM</name>
<dbReference type="STRING" id="299255.SAMN02745129_0976"/>
<dbReference type="AlphaFoldDB" id="A0A1M5ND21"/>
<dbReference type="InterPro" id="IPR036412">
    <property type="entry name" value="HAD-like_sf"/>
</dbReference>
<dbReference type="EMBL" id="FQXG01000001">
    <property type="protein sequence ID" value="SHG86873.1"/>
    <property type="molecule type" value="Genomic_DNA"/>
</dbReference>
<dbReference type="Pfam" id="PF12710">
    <property type="entry name" value="HAD"/>
    <property type="match status" value="1"/>
</dbReference>
<keyword evidence="3" id="KW-1185">Reference proteome</keyword>
<dbReference type="SUPFAM" id="SSF56784">
    <property type="entry name" value="HAD-like"/>
    <property type="match status" value="1"/>
</dbReference>
<accession>A0A1M5ND21</accession>
<gene>
    <name evidence="2" type="ORF">SAMN02745129_0976</name>
</gene>
<dbReference type="CDD" id="cd01427">
    <property type="entry name" value="HAD_like"/>
    <property type="match status" value="1"/>
</dbReference>
<sequence>MQRILCLIFALIASTAVLGDPLPSWRDTENRKVIMDFVQRVTDPEHEDFVKASERIAVFDNDGTLWAEQPFYFQGLFAFDRIREMAPDHPDWAEQTSFKAVIEHDIPSIKAMKKETLLDLALTAHGDLNTDQFSEVVTHWLAVARHPTTGRAYTDMVYQPMLELLEYLRSQGFKTFIVSGGGTGFIRTFSEPVYGIPPEQVVGSSVQAKYRSNNGQPFLEKVPQLWFINDGPGKPVGIHQHIGRRPLLAVGNSDGDFEMLEWTSARQGPSLSILIHHDDDQREWAYDKNSGVGRLNRGLGEAADRGWLLVSMKQDWNRIFPQR</sequence>
<proteinExistence type="predicted"/>
<dbReference type="Gene3D" id="3.40.50.1000">
    <property type="entry name" value="HAD superfamily/HAD-like"/>
    <property type="match status" value="1"/>
</dbReference>